<evidence type="ECO:0000256" key="1">
    <source>
        <dbReference type="ARBA" id="ARBA00004141"/>
    </source>
</evidence>
<dbReference type="GO" id="GO:0019706">
    <property type="term" value="F:protein-cysteine S-palmitoyltransferase activity"/>
    <property type="evidence" value="ECO:0007669"/>
    <property type="project" value="UniProtKB-EC"/>
</dbReference>
<evidence type="ECO:0000313" key="9">
    <source>
        <dbReference type="EMBL" id="KAL3796070.1"/>
    </source>
</evidence>
<organism evidence="9 10">
    <name type="scientific">Stephanodiscus triporus</name>
    <dbReference type="NCBI Taxonomy" id="2934178"/>
    <lineage>
        <taxon>Eukaryota</taxon>
        <taxon>Sar</taxon>
        <taxon>Stramenopiles</taxon>
        <taxon>Ochrophyta</taxon>
        <taxon>Bacillariophyta</taxon>
        <taxon>Coscinodiscophyceae</taxon>
        <taxon>Thalassiosirophycidae</taxon>
        <taxon>Stephanodiscales</taxon>
        <taxon>Stephanodiscaceae</taxon>
        <taxon>Stephanodiscus</taxon>
    </lineage>
</organism>
<sequence length="131" mass="15120">MLALLYVRDYSVDHHIEWHGGVFYCVESKYQAALFCTSCRDPGLMERVTDEEAAENGWFWNEQVGSYRPAGAMYCRECKALVYDYDHVCPWTGTAIGKGNMRQFKSFVFSVNVLCYLSVGLVIWQIMDKMT</sequence>
<feature type="domain" description="Palmitoyltransferase DHHC" evidence="8">
    <location>
        <begin position="65"/>
        <end position="123"/>
    </location>
</feature>
<dbReference type="InterPro" id="IPR001594">
    <property type="entry name" value="Palmitoyltrfase_DHHC"/>
</dbReference>
<dbReference type="PANTHER" id="PTHR22883">
    <property type="entry name" value="ZINC FINGER DHHC DOMAIN CONTAINING PROTEIN"/>
    <property type="match status" value="1"/>
</dbReference>
<dbReference type="GO" id="GO:0016020">
    <property type="term" value="C:membrane"/>
    <property type="evidence" value="ECO:0007669"/>
    <property type="project" value="UniProtKB-SubCell"/>
</dbReference>
<dbReference type="PROSITE" id="PS50216">
    <property type="entry name" value="DHHC"/>
    <property type="match status" value="1"/>
</dbReference>
<evidence type="ECO:0000256" key="6">
    <source>
        <dbReference type="ARBA" id="ARBA00023315"/>
    </source>
</evidence>
<feature type="transmembrane region" description="Helical" evidence="7">
    <location>
        <begin position="107"/>
        <end position="127"/>
    </location>
</feature>
<reference evidence="9 10" key="1">
    <citation type="submission" date="2024-10" db="EMBL/GenBank/DDBJ databases">
        <title>Updated reference genomes for cyclostephanoid diatoms.</title>
        <authorList>
            <person name="Roberts W.R."/>
            <person name="Alverson A.J."/>
        </authorList>
    </citation>
    <scope>NUCLEOTIDE SEQUENCE [LARGE SCALE GENOMIC DNA]</scope>
    <source>
        <strain evidence="9 10">AJA276-08</strain>
    </source>
</reference>
<evidence type="ECO:0000313" key="10">
    <source>
        <dbReference type="Proteomes" id="UP001530315"/>
    </source>
</evidence>
<keyword evidence="3 7" id="KW-0812">Transmembrane</keyword>
<dbReference type="InterPro" id="IPR039859">
    <property type="entry name" value="PFA4/ZDH16/20/ERF2-like"/>
</dbReference>
<gene>
    <name evidence="9" type="ORF">ACHAW5_009426</name>
</gene>
<evidence type="ECO:0000256" key="5">
    <source>
        <dbReference type="ARBA" id="ARBA00023136"/>
    </source>
</evidence>
<dbReference type="Pfam" id="PF01529">
    <property type="entry name" value="DHHC"/>
    <property type="match status" value="1"/>
</dbReference>
<comment type="catalytic activity">
    <reaction evidence="7">
        <text>L-cysteinyl-[protein] + hexadecanoyl-CoA = S-hexadecanoyl-L-cysteinyl-[protein] + CoA</text>
        <dbReference type="Rhea" id="RHEA:36683"/>
        <dbReference type="Rhea" id="RHEA-COMP:10131"/>
        <dbReference type="Rhea" id="RHEA-COMP:11032"/>
        <dbReference type="ChEBI" id="CHEBI:29950"/>
        <dbReference type="ChEBI" id="CHEBI:57287"/>
        <dbReference type="ChEBI" id="CHEBI:57379"/>
        <dbReference type="ChEBI" id="CHEBI:74151"/>
        <dbReference type="EC" id="2.3.1.225"/>
    </reaction>
</comment>
<name>A0ABD3Q6X0_9STRA</name>
<keyword evidence="5 7" id="KW-0472">Membrane</keyword>
<comment type="caution">
    <text evidence="7">Lacks conserved residue(s) required for the propagation of feature annotation.</text>
</comment>
<accession>A0ABD3Q6X0</accession>
<comment type="subcellular location">
    <subcellularLocation>
        <location evidence="1">Membrane</location>
        <topology evidence="1">Multi-pass membrane protein</topology>
    </subcellularLocation>
</comment>
<protein>
    <recommendedName>
        <fullName evidence="7">Palmitoyltransferase</fullName>
        <ecNumber evidence="7">2.3.1.225</ecNumber>
    </recommendedName>
</protein>
<keyword evidence="2 7" id="KW-0808">Transferase</keyword>
<dbReference type="PANTHER" id="PTHR22883:SF203">
    <property type="entry name" value="PALMITOYLTRANSFERASE"/>
    <property type="match status" value="1"/>
</dbReference>
<dbReference type="EC" id="2.3.1.225" evidence="7"/>
<evidence type="ECO:0000256" key="7">
    <source>
        <dbReference type="RuleBase" id="RU079119"/>
    </source>
</evidence>
<proteinExistence type="inferred from homology"/>
<comment type="similarity">
    <text evidence="7">Belongs to the DHHC palmitoyltransferase family.</text>
</comment>
<keyword evidence="10" id="KW-1185">Reference proteome</keyword>
<evidence type="ECO:0000259" key="8">
    <source>
        <dbReference type="Pfam" id="PF01529"/>
    </source>
</evidence>
<dbReference type="Proteomes" id="UP001530315">
    <property type="component" value="Unassembled WGS sequence"/>
</dbReference>
<dbReference type="EMBL" id="JALLAZ020000399">
    <property type="protein sequence ID" value="KAL3796070.1"/>
    <property type="molecule type" value="Genomic_DNA"/>
</dbReference>
<evidence type="ECO:0000256" key="4">
    <source>
        <dbReference type="ARBA" id="ARBA00022989"/>
    </source>
</evidence>
<comment type="domain">
    <text evidence="7">The DHHC domain is required for palmitoyltransferase activity.</text>
</comment>
<keyword evidence="4 7" id="KW-1133">Transmembrane helix</keyword>
<dbReference type="AlphaFoldDB" id="A0ABD3Q6X0"/>
<evidence type="ECO:0000256" key="3">
    <source>
        <dbReference type="ARBA" id="ARBA00022692"/>
    </source>
</evidence>
<evidence type="ECO:0000256" key="2">
    <source>
        <dbReference type="ARBA" id="ARBA00022679"/>
    </source>
</evidence>
<comment type="caution">
    <text evidence="9">The sequence shown here is derived from an EMBL/GenBank/DDBJ whole genome shotgun (WGS) entry which is preliminary data.</text>
</comment>
<keyword evidence="6 7" id="KW-0012">Acyltransferase</keyword>